<keyword evidence="3" id="KW-1185">Reference proteome</keyword>
<comment type="caution">
    <text evidence="2">The sequence shown here is derived from an EMBL/GenBank/DDBJ whole genome shotgun (WGS) entry which is preliminary data.</text>
</comment>
<evidence type="ECO:0000313" key="2">
    <source>
        <dbReference type="EMBL" id="CAH9136866.1"/>
    </source>
</evidence>
<dbReference type="EMBL" id="CAMAPF010000997">
    <property type="protein sequence ID" value="CAH9136866.1"/>
    <property type="molecule type" value="Genomic_DNA"/>
</dbReference>
<feature type="domain" description="MULE transposase" evidence="1">
    <location>
        <begin position="39"/>
        <end position="133"/>
    </location>
</feature>
<organism evidence="2 3">
    <name type="scientific">Cuscuta epithymum</name>
    <dbReference type="NCBI Taxonomy" id="186058"/>
    <lineage>
        <taxon>Eukaryota</taxon>
        <taxon>Viridiplantae</taxon>
        <taxon>Streptophyta</taxon>
        <taxon>Embryophyta</taxon>
        <taxon>Tracheophyta</taxon>
        <taxon>Spermatophyta</taxon>
        <taxon>Magnoliopsida</taxon>
        <taxon>eudicotyledons</taxon>
        <taxon>Gunneridae</taxon>
        <taxon>Pentapetalae</taxon>
        <taxon>asterids</taxon>
        <taxon>lamiids</taxon>
        <taxon>Solanales</taxon>
        <taxon>Convolvulaceae</taxon>
        <taxon>Cuscuteae</taxon>
        <taxon>Cuscuta</taxon>
        <taxon>Cuscuta subgen. Cuscuta</taxon>
    </lineage>
</organism>
<name>A0AAV0FNW8_9ASTE</name>
<dbReference type="AlphaFoldDB" id="A0AAV0FNW8"/>
<dbReference type="Proteomes" id="UP001152523">
    <property type="component" value="Unassembled WGS sequence"/>
</dbReference>
<evidence type="ECO:0000259" key="1">
    <source>
        <dbReference type="Pfam" id="PF10551"/>
    </source>
</evidence>
<gene>
    <name evidence="2" type="ORF">CEPIT_LOCUS35603</name>
</gene>
<reference evidence="2" key="1">
    <citation type="submission" date="2022-07" db="EMBL/GenBank/DDBJ databases">
        <authorList>
            <person name="Macas J."/>
            <person name="Novak P."/>
            <person name="Neumann P."/>
        </authorList>
    </citation>
    <scope>NUCLEOTIDE SEQUENCE</scope>
</reference>
<dbReference type="PANTHER" id="PTHR47718">
    <property type="entry name" value="OS01G0519700 PROTEIN"/>
    <property type="match status" value="1"/>
</dbReference>
<proteinExistence type="predicted"/>
<dbReference type="Pfam" id="PF10551">
    <property type="entry name" value="MULE"/>
    <property type="match status" value="1"/>
</dbReference>
<protein>
    <recommendedName>
        <fullName evidence="1">MULE transposase domain-containing protein</fullName>
    </recommendedName>
</protein>
<evidence type="ECO:0000313" key="3">
    <source>
        <dbReference type="Proteomes" id="UP001152523"/>
    </source>
</evidence>
<accession>A0AAV0FNW8</accession>
<sequence length="192" mass="22253">MQAQCQDFFFSVDLDDESRLRNVFWEDNSRYAYKSFGDVITFDTTYLTNRFDMPFAPFVGVNHHGQSVLLGCGLISNEDTQTFVWLFKAWLDCMEGCAPNGITTDQDCAMQNAIQIVFPDTRHPWCLWHIMKKLPEKLGGLADKDYITFNIHDLVYDSHRSTEFEASWEAMFQSERESCQAGEETSKELTHE</sequence>
<dbReference type="PANTHER" id="PTHR47718:SF13">
    <property type="entry name" value="OS09G0290500 PROTEIN"/>
    <property type="match status" value="1"/>
</dbReference>
<dbReference type="InterPro" id="IPR018289">
    <property type="entry name" value="MULE_transposase_dom"/>
</dbReference>